<dbReference type="SMART" id="SM00155">
    <property type="entry name" value="PLDc"/>
    <property type="match status" value="2"/>
</dbReference>
<dbReference type="GO" id="GO:0032049">
    <property type="term" value="P:cardiolipin biosynthetic process"/>
    <property type="evidence" value="ECO:0007669"/>
    <property type="project" value="InterPro"/>
</dbReference>
<dbReference type="PIRSF" id="PIRSF000850">
    <property type="entry name" value="Phospholipase_D_PSS"/>
    <property type="match status" value="1"/>
</dbReference>
<evidence type="ECO:0000256" key="7">
    <source>
        <dbReference type="ARBA" id="ARBA00023209"/>
    </source>
</evidence>
<comment type="catalytic activity">
    <reaction evidence="9 10">
        <text>a CDP-1,2-diacyl-sn-glycerol + sn-glycerol 3-phosphate = a 1,2-diacyl-sn-glycero-3-phospho-(1'-sn-glycero-3'-phosphate) + CMP + H(+)</text>
        <dbReference type="Rhea" id="RHEA:12593"/>
        <dbReference type="ChEBI" id="CHEBI:15378"/>
        <dbReference type="ChEBI" id="CHEBI:57597"/>
        <dbReference type="ChEBI" id="CHEBI:58332"/>
        <dbReference type="ChEBI" id="CHEBI:60110"/>
        <dbReference type="ChEBI" id="CHEBI:60377"/>
        <dbReference type="EC" id="2.7.8.5"/>
    </reaction>
</comment>
<evidence type="ECO:0000256" key="1">
    <source>
        <dbReference type="ARBA" id="ARBA00005042"/>
    </source>
</evidence>
<feature type="domain" description="PLD phosphodiesterase" evidence="11">
    <location>
        <begin position="178"/>
        <end position="199"/>
    </location>
</feature>
<evidence type="ECO:0000256" key="4">
    <source>
        <dbReference type="ARBA" id="ARBA00022679"/>
    </source>
</evidence>
<keyword evidence="8 10" id="KW-1208">Phospholipid metabolism</keyword>
<comment type="pathway">
    <text evidence="1 10">Phospholipid metabolism; phosphatidylglycerol biosynthesis; phosphatidylglycerol from CDP-diacylglycerol: step 1/2.</text>
</comment>
<keyword evidence="7 10" id="KW-0594">Phospholipid biosynthesis</keyword>
<organism evidence="12 13">
    <name type="scientific">Rhizoctonia solani</name>
    <dbReference type="NCBI Taxonomy" id="456999"/>
    <lineage>
        <taxon>Eukaryota</taxon>
        <taxon>Fungi</taxon>
        <taxon>Dikarya</taxon>
        <taxon>Basidiomycota</taxon>
        <taxon>Agaricomycotina</taxon>
        <taxon>Agaricomycetes</taxon>
        <taxon>Cantharellales</taxon>
        <taxon>Ceratobasidiaceae</taxon>
        <taxon>Rhizoctonia</taxon>
    </lineage>
</organism>
<dbReference type="SUPFAM" id="SSF56024">
    <property type="entry name" value="Phospholipase D/nuclease"/>
    <property type="match status" value="2"/>
</dbReference>
<dbReference type="UniPathway" id="UPA00084">
    <property type="reaction ID" value="UER00503"/>
</dbReference>
<evidence type="ECO:0000313" key="13">
    <source>
        <dbReference type="Proteomes" id="UP000663888"/>
    </source>
</evidence>
<keyword evidence="10" id="KW-0496">Mitochondrion</keyword>
<sequence length="504" mass="56958">MLHLFRRRLRYPTSVSRTWRNYSTSRNTIQQDGAILDPSSLLTRAMSNLLPTFQLPAENISILTKPSDYYQSLLAMIARARQRIIISSLYIGESEHQLVSALSDALSRNDRLEVTIQVDALRSTRPSKTQTSPAHLLLPLVNSYPNRVQVKLFRSPKLSGPLRYLVPRRFDEGWGTWHAKVYLVDDEILLSGANLNSSYFTNRQDRYIRFTRSPHLADYLAHLMRVFAGYSSDLRVAPESSLGYILDWPRRDSTEFTFGALAKKELEIFQAGARKESPIDNVNNQVTVLPMVQSGVLGIREEELCLQSLFDLLDSGKLPGTTLVDITSGYFALYGPYQDRTLASKAAYRIVAASPSANGFLGSKGLSGRIPEAYTLLERRFWDRVLAAHRQWDGSRGVELREWQRPGWTYHAKGMWISPSIYEAPYATLFGSTNLNSRSAHLDTEVSFLLATPEQNSLLRTALRHEVSHIRNNTVKVDDRIFASSERRVSLTTQAIVALVGAML</sequence>
<reference evidence="12" key="1">
    <citation type="submission" date="2021-01" db="EMBL/GenBank/DDBJ databases">
        <authorList>
            <person name="Kaushik A."/>
        </authorList>
    </citation>
    <scope>NUCLEOTIDE SEQUENCE</scope>
    <source>
        <strain evidence="12">AG4-R118</strain>
    </source>
</reference>
<evidence type="ECO:0000256" key="3">
    <source>
        <dbReference type="ARBA" id="ARBA00022516"/>
    </source>
</evidence>
<dbReference type="GO" id="GO:0005524">
    <property type="term" value="F:ATP binding"/>
    <property type="evidence" value="ECO:0007669"/>
    <property type="project" value="UniProtKB-KW"/>
</dbReference>
<keyword evidence="5" id="KW-0677">Repeat</keyword>
<dbReference type="InterPro" id="IPR016270">
    <property type="entry name" value="PGS1"/>
</dbReference>
<keyword evidence="4 10" id="KW-0808">Transferase</keyword>
<evidence type="ECO:0000256" key="9">
    <source>
        <dbReference type="ARBA" id="ARBA00048586"/>
    </source>
</evidence>
<dbReference type="Pfam" id="PF13091">
    <property type="entry name" value="PLDc_2"/>
    <property type="match status" value="1"/>
</dbReference>
<dbReference type="OrthoDB" id="191918at2759"/>
<dbReference type="GO" id="GO:0008444">
    <property type="term" value="F:CDP-diacylglycerol-glycerol-3-phosphate 3-phosphatidyltransferase activity"/>
    <property type="evidence" value="ECO:0007669"/>
    <property type="project" value="UniProtKB-EC"/>
</dbReference>
<dbReference type="GO" id="GO:0005739">
    <property type="term" value="C:mitochondrion"/>
    <property type="evidence" value="ECO:0007669"/>
    <property type="project" value="UniProtKB-SubCell"/>
</dbReference>
<dbReference type="EMBL" id="CAJMWX010001047">
    <property type="protein sequence ID" value="CAE6455403.1"/>
    <property type="molecule type" value="Genomic_DNA"/>
</dbReference>
<keyword evidence="3 10" id="KW-0444">Lipid biosynthesis</keyword>
<evidence type="ECO:0000313" key="12">
    <source>
        <dbReference type="EMBL" id="CAE6455403.1"/>
    </source>
</evidence>
<name>A0A8H3GKK9_9AGAM</name>
<keyword evidence="10" id="KW-0067">ATP-binding</keyword>
<accession>A0A8H3GKK9</accession>
<keyword evidence="6 10" id="KW-0443">Lipid metabolism</keyword>
<dbReference type="PANTHER" id="PTHR12586">
    <property type="entry name" value="CDP-DIACYLGLYCEROL--SERINE O-PHOSPHATIDYLTRANSFERASE"/>
    <property type="match status" value="1"/>
</dbReference>
<comment type="caution">
    <text evidence="12">The sequence shown here is derived from an EMBL/GenBank/DDBJ whole genome shotgun (WGS) entry which is preliminary data.</text>
</comment>
<dbReference type="InterPro" id="IPR001736">
    <property type="entry name" value="PLipase_D/transphosphatidylase"/>
</dbReference>
<evidence type="ECO:0000256" key="2">
    <source>
        <dbReference type="ARBA" id="ARBA00010682"/>
    </source>
</evidence>
<evidence type="ECO:0000256" key="5">
    <source>
        <dbReference type="ARBA" id="ARBA00022737"/>
    </source>
</evidence>
<keyword evidence="10" id="KW-0547">Nucleotide-binding</keyword>
<evidence type="ECO:0000256" key="8">
    <source>
        <dbReference type="ARBA" id="ARBA00023264"/>
    </source>
</evidence>
<dbReference type="Gene3D" id="3.30.870.10">
    <property type="entry name" value="Endonuclease Chain A"/>
    <property type="match status" value="2"/>
</dbReference>
<evidence type="ECO:0000259" key="11">
    <source>
        <dbReference type="PROSITE" id="PS50035"/>
    </source>
</evidence>
<comment type="function">
    <text evidence="10">Functions in the biosynthesis of the anionic phospholipids phosphatidylglycerol and cardiolipin.</text>
</comment>
<proteinExistence type="inferred from homology"/>
<protein>
    <recommendedName>
        <fullName evidence="10">CDP-diacylglycerol--glycerol-3-phosphate 3-phosphatidyltransferase</fullName>
        <ecNumber evidence="10">2.7.8.5</ecNumber>
    </recommendedName>
</protein>
<dbReference type="CDD" id="cd09137">
    <property type="entry name" value="PLDc_PGS1_euk_2"/>
    <property type="match status" value="1"/>
</dbReference>
<evidence type="ECO:0000256" key="6">
    <source>
        <dbReference type="ARBA" id="ARBA00023098"/>
    </source>
</evidence>
<dbReference type="PANTHER" id="PTHR12586:SF1">
    <property type="entry name" value="CDP-DIACYLGLYCEROL--GLYCEROL-3-PHOSPHATE 3-PHOSPHATIDYLTRANSFERASE, MITOCHONDRIAL"/>
    <property type="match status" value="1"/>
</dbReference>
<dbReference type="AlphaFoldDB" id="A0A8H3GKK9"/>
<gene>
    <name evidence="12" type="ORF">RDB_LOCUS76640</name>
</gene>
<comment type="similarity">
    <text evidence="2 10">Belongs to the CDP-alcohol phosphatidyltransferase class-II family.</text>
</comment>
<dbReference type="InterPro" id="IPR025202">
    <property type="entry name" value="PLD-like_dom"/>
</dbReference>
<dbReference type="EC" id="2.7.8.5" evidence="10"/>
<comment type="subcellular location">
    <subcellularLocation>
        <location evidence="10">Mitochondrion</location>
    </subcellularLocation>
</comment>
<dbReference type="PROSITE" id="PS50035">
    <property type="entry name" value="PLD"/>
    <property type="match status" value="1"/>
</dbReference>
<dbReference type="CDD" id="cd09135">
    <property type="entry name" value="PLDc_PGS1_euk_1"/>
    <property type="match status" value="1"/>
</dbReference>
<evidence type="ECO:0000256" key="10">
    <source>
        <dbReference type="RuleBase" id="RU365024"/>
    </source>
</evidence>
<dbReference type="Proteomes" id="UP000663888">
    <property type="component" value="Unassembled WGS sequence"/>
</dbReference>